<dbReference type="Gene3D" id="2.60.120.260">
    <property type="entry name" value="Galactose-binding domain-like"/>
    <property type="match status" value="1"/>
</dbReference>
<dbReference type="InterPro" id="IPR006102">
    <property type="entry name" value="Ig-like_GH2"/>
</dbReference>
<dbReference type="FunFam" id="3.20.20.80:FF:000035">
    <property type="entry name" value="Mannosidase beta"/>
    <property type="match status" value="1"/>
</dbReference>
<dbReference type="PANTHER" id="PTHR43730:SF1">
    <property type="entry name" value="BETA-MANNOSIDASE"/>
    <property type="match status" value="1"/>
</dbReference>
<evidence type="ECO:0000256" key="9">
    <source>
        <dbReference type="ARBA" id="ARBA00023295"/>
    </source>
</evidence>
<organism evidence="15 16">
    <name type="scientific">Diabrotica balteata</name>
    <name type="common">Banded cucumber beetle</name>
    <dbReference type="NCBI Taxonomy" id="107213"/>
    <lineage>
        <taxon>Eukaryota</taxon>
        <taxon>Metazoa</taxon>
        <taxon>Ecdysozoa</taxon>
        <taxon>Arthropoda</taxon>
        <taxon>Hexapoda</taxon>
        <taxon>Insecta</taxon>
        <taxon>Pterygota</taxon>
        <taxon>Neoptera</taxon>
        <taxon>Endopterygota</taxon>
        <taxon>Coleoptera</taxon>
        <taxon>Polyphaga</taxon>
        <taxon>Cucujiformia</taxon>
        <taxon>Chrysomeloidea</taxon>
        <taxon>Chrysomelidae</taxon>
        <taxon>Galerucinae</taxon>
        <taxon>Diabroticina</taxon>
        <taxon>Diabroticites</taxon>
        <taxon>Diabrotica</taxon>
    </lineage>
</organism>
<keyword evidence="7" id="KW-0325">Glycoprotein</keyword>
<evidence type="ECO:0000313" key="16">
    <source>
        <dbReference type="Proteomes" id="UP001153709"/>
    </source>
</evidence>
<evidence type="ECO:0000256" key="8">
    <source>
        <dbReference type="ARBA" id="ARBA00023228"/>
    </source>
</evidence>
<dbReference type="Gene3D" id="3.20.20.80">
    <property type="entry name" value="Glycosidases"/>
    <property type="match status" value="1"/>
</dbReference>
<dbReference type="Proteomes" id="UP001153709">
    <property type="component" value="Chromosome 1"/>
</dbReference>
<feature type="domain" description="Beta-mannosidase-like galactose-binding" evidence="14">
    <location>
        <begin position="29"/>
        <end position="206"/>
    </location>
</feature>
<evidence type="ECO:0000256" key="1">
    <source>
        <dbReference type="ARBA" id="ARBA00000829"/>
    </source>
</evidence>
<evidence type="ECO:0000259" key="14">
    <source>
        <dbReference type="Pfam" id="PF22666"/>
    </source>
</evidence>
<dbReference type="FunFam" id="2.60.120.260:FF:000060">
    <property type="entry name" value="Probable beta-mannosidase"/>
    <property type="match status" value="1"/>
</dbReference>
<dbReference type="GO" id="GO:0004567">
    <property type="term" value="F:beta-mannosidase activity"/>
    <property type="evidence" value="ECO:0007669"/>
    <property type="project" value="UniProtKB-EC"/>
</dbReference>
<protein>
    <recommendedName>
        <fullName evidence="4">beta-mannosidase</fullName>
        <ecNumber evidence="4">3.2.1.25</ecNumber>
    </recommendedName>
    <alternativeName>
        <fullName evidence="10">Mannanase</fullName>
    </alternativeName>
</protein>
<evidence type="ECO:0000313" key="15">
    <source>
        <dbReference type="EMBL" id="CAG9827306.1"/>
    </source>
</evidence>
<dbReference type="GO" id="GO:0005975">
    <property type="term" value="P:carbohydrate metabolic process"/>
    <property type="evidence" value="ECO:0007669"/>
    <property type="project" value="InterPro"/>
</dbReference>
<keyword evidence="5 11" id="KW-0732">Signal</keyword>
<dbReference type="PANTHER" id="PTHR43730">
    <property type="entry name" value="BETA-MANNOSIDASE"/>
    <property type="match status" value="1"/>
</dbReference>
<evidence type="ECO:0000259" key="12">
    <source>
        <dbReference type="Pfam" id="PF00703"/>
    </source>
</evidence>
<proteinExistence type="inferred from homology"/>
<dbReference type="EMBL" id="OU898276">
    <property type="protein sequence ID" value="CAG9827306.1"/>
    <property type="molecule type" value="Genomic_DNA"/>
</dbReference>
<comment type="subcellular location">
    <subcellularLocation>
        <location evidence="2">Lysosome</location>
    </subcellularLocation>
</comment>
<dbReference type="AlphaFoldDB" id="A0A9N9SLL9"/>
<sequence>MAAIKGFLLFLLFIASSYSAKVNSLNGLWKFRDEGGEYADLTGTVPGGIYSDLMSNKIIDDIFYGDNDVKTKWVPRSNWTYYRNFDVTEDILNNDNVNLVFEGLDTFASVVVNDIIVGSSRNMFVRYIFDVKKALKVGENKIEVSFLSPVEVAANLAAEQAKTYVVPPTCPPNEYRGECNVNMIRKMQASYSWDWGPAFASVGIWKDVYLESFAESVIRYVAVDIEDDDQNWILKVDTYLGDNAKHHVQGKLTLQQKTNDQTLEQSVDIDIVPNDQNELLHSTVISVSKDAVIPWWPNGYGGQQLYDLTVTFDSKSGDESNSKVTRIGFRKIELIQDKLDYGTTFYFKVNGMPIFMKGSNEIPLDILPERGQSKSLIKKLLSTARNSHMNMLRVWGGGVYESDYFYDLADEYGILIWQDFMFACAMYPTSDSYLENVVEEVRHQVNRLRSHPSIALFAGNNENEAALRQSWYGTASDFQRYYNDYVKLYYTTIQTEVERITGKRRIYLMSSPSNGVESISEGYVAQNPGDYAYGDVHFYNYVSDPWDSNIYPVSRFTSEYGYQSLPSYRSLLEATNNESDLNINSAFMDHRQHHPQGNEQMKALIEFNLKLPDESHQNYSKAFIYYLQIAQAVGIKIETEHYRRYRSILNDQGLGRTMGALYWQLNDVWLAPTWAGIDFTGRWKMLQYFVGEFFAPIIITGHINSARTLEIYVVSDVIVPLPGLVASIRVYKWDSLTPVSTEEVAVDMQAGESKLVKSIPTDSYLSEKGCGDSPKDNCFFSLVVKNGNGNYPVGPNNYVFPSPLKNSHPERPNVKIESVKVYKADENMFEVTVSSDKPALFVWLDTEIKGRFSENGFVQVDSSKSIYFYGEEETSLSDFQQSLTISNLLDEQYF</sequence>
<keyword evidence="8" id="KW-0458">Lysosome</keyword>
<accession>A0A9N9SLL9</accession>
<dbReference type="InterPro" id="IPR054593">
    <property type="entry name" value="Beta-mannosidase-like_N2"/>
</dbReference>
<dbReference type="SUPFAM" id="SSF51445">
    <property type="entry name" value="(Trans)glycosidases"/>
    <property type="match status" value="1"/>
</dbReference>
<keyword evidence="16" id="KW-1185">Reference proteome</keyword>
<evidence type="ECO:0000256" key="2">
    <source>
        <dbReference type="ARBA" id="ARBA00004371"/>
    </source>
</evidence>
<dbReference type="OrthoDB" id="2866996at2759"/>
<evidence type="ECO:0000256" key="11">
    <source>
        <dbReference type="SAM" id="SignalP"/>
    </source>
</evidence>
<dbReference type="Pfam" id="PF17753">
    <property type="entry name" value="Ig_mannosidase"/>
    <property type="match status" value="1"/>
</dbReference>
<comment type="catalytic activity">
    <reaction evidence="1">
        <text>Hydrolysis of terminal, non-reducing beta-D-mannose residues in beta-D-mannosides.</text>
        <dbReference type="EC" id="3.2.1.25"/>
    </reaction>
</comment>
<gene>
    <name evidence="15" type="ORF">DIABBA_LOCUS1315</name>
</gene>
<feature type="signal peptide" evidence="11">
    <location>
        <begin position="1"/>
        <end position="19"/>
    </location>
</feature>
<dbReference type="FunFam" id="2.60.40.10:FF:000650">
    <property type="entry name" value="Mannosidase beta"/>
    <property type="match status" value="1"/>
</dbReference>
<feature type="domain" description="Beta-mannosidase Ig-fold" evidence="13">
    <location>
        <begin position="816"/>
        <end position="890"/>
    </location>
</feature>
<evidence type="ECO:0000256" key="6">
    <source>
        <dbReference type="ARBA" id="ARBA00022801"/>
    </source>
</evidence>
<dbReference type="Pfam" id="PF22666">
    <property type="entry name" value="Glyco_hydro_2_N2"/>
    <property type="match status" value="1"/>
</dbReference>
<dbReference type="GO" id="GO:0006516">
    <property type="term" value="P:glycoprotein catabolic process"/>
    <property type="evidence" value="ECO:0007669"/>
    <property type="project" value="TreeGrafter"/>
</dbReference>
<evidence type="ECO:0000256" key="5">
    <source>
        <dbReference type="ARBA" id="ARBA00022729"/>
    </source>
</evidence>
<evidence type="ECO:0000256" key="4">
    <source>
        <dbReference type="ARBA" id="ARBA00012754"/>
    </source>
</evidence>
<name>A0A9N9SLL9_DIABA</name>
<evidence type="ECO:0000256" key="10">
    <source>
        <dbReference type="ARBA" id="ARBA00033445"/>
    </source>
</evidence>
<dbReference type="InterPro" id="IPR050887">
    <property type="entry name" value="Beta-mannosidase_GH2"/>
</dbReference>
<dbReference type="GO" id="GO:0005764">
    <property type="term" value="C:lysosome"/>
    <property type="evidence" value="ECO:0007669"/>
    <property type="project" value="UniProtKB-SubCell"/>
</dbReference>
<dbReference type="Gene3D" id="2.60.40.10">
    <property type="entry name" value="Immunoglobulins"/>
    <property type="match status" value="3"/>
</dbReference>
<reference evidence="15" key="1">
    <citation type="submission" date="2022-01" db="EMBL/GenBank/DDBJ databases">
        <authorList>
            <person name="King R."/>
        </authorList>
    </citation>
    <scope>NUCLEOTIDE SEQUENCE</scope>
</reference>
<evidence type="ECO:0000256" key="3">
    <source>
        <dbReference type="ARBA" id="ARBA00007401"/>
    </source>
</evidence>
<dbReference type="SUPFAM" id="SSF49303">
    <property type="entry name" value="beta-Galactosidase/glucuronidase domain"/>
    <property type="match status" value="3"/>
</dbReference>
<feature type="domain" description="Glycoside hydrolase family 2 immunoglobulin-like beta-sandwich" evidence="12">
    <location>
        <begin position="221"/>
        <end position="330"/>
    </location>
</feature>
<dbReference type="InterPro" id="IPR041625">
    <property type="entry name" value="Beta-mannosidase_Ig"/>
</dbReference>
<keyword evidence="9" id="KW-0326">Glycosidase</keyword>
<dbReference type="InterPro" id="IPR013783">
    <property type="entry name" value="Ig-like_fold"/>
</dbReference>
<dbReference type="InterPro" id="IPR036156">
    <property type="entry name" value="Beta-gal/glucu_dom_sf"/>
</dbReference>
<dbReference type="SUPFAM" id="SSF49785">
    <property type="entry name" value="Galactose-binding domain-like"/>
    <property type="match status" value="1"/>
</dbReference>
<dbReference type="InterPro" id="IPR017853">
    <property type="entry name" value="GH"/>
</dbReference>
<keyword evidence="6" id="KW-0378">Hydrolase</keyword>
<dbReference type="InterPro" id="IPR008979">
    <property type="entry name" value="Galactose-bd-like_sf"/>
</dbReference>
<comment type="similarity">
    <text evidence="3">Belongs to the glycosyl hydrolase 2 family.</text>
</comment>
<dbReference type="Pfam" id="PF00703">
    <property type="entry name" value="Glyco_hydro_2"/>
    <property type="match status" value="1"/>
</dbReference>
<dbReference type="EC" id="3.2.1.25" evidence="4"/>
<evidence type="ECO:0000256" key="7">
    <source>
        <dbReference type="ARBA" id="ARBA00023180"/>
    </source>
</evidence>
<evidence type="ECO:0000259" key="13">
    <source>
        <dbReference type="Pfam" id="PF17753"/>
    </source>
</evidence>
<feature type="chain" id="PRO_5040254650" description="beta-mannosidase" evidence="11">
    <location>
        <begin position="20"/>
        <end position="894"/>
    </location>
</feature>